<name>A0A7M1S2Z3_9CAUD</name>
<sequence>MENKVMIGYREPKSIIDAKAVGSKVIVKSYFEVSPLMVEDDKALQNMSPIKIEVVAYGRNTYDIEIGDKVQINPTNVSRINFKWNDKSIMNYLENSKLNKILYKGKEHVICEEYYLCEMIDILIVDTYNENNIRKILEN</sequence>
<organism evidence="1 2">
    <name type="scientific">uncultured phage cr127_1</name>
    <dbReference type="NCBI Taxonomy" id="2772077"/>
    <lineage>
        <taxon>Viruses</taxon>
        <taxon>Duplodnaviria</taxon>
        <taxon>Heunggongvirae</taxon>
        <taxon>Uroviricota</taxon>
        <taxon>Caudoviricetes</taxon>
        <taxon>Crassvirales</taxon>
        <taxon>Crevaviridae</taxon>
        <taxon>Doltivirinae</taxon>
        <taxon>Kahucivirus</taxon>
        <taxon>Kahucivirus intestinalis</taxon>
    </lineage>
</organism>
<evidence type="ECO:0000313" key="2">
    <source>
        <dbReference type="Proteomes" id="UP000594097"/>
    </source>
</evidence>
<proteinExistence type="predicted"/>
<dbReference type="EMBL" id="MT774393">
    <property type="protein sequence ID" value="QOR59820.1"/>
    <property type="molecule type" value="Genomic_DNA"/>
</dbReference>
<dbReference type="RefSeq" id="YP_010111978.1">
    <property type="nucleotide sequence ID" value="NC_055886.1"/>
</dbReference>
<reference evidence="1 2" key="1">
    <citation type="submission" date="2020-07" db="EMBL/GenBank/DDBJ databases">
        <title>Taxonomic proposal: Crassvirales, a new order of highly abundant and diverse bacterial viruses.</title>
        <authorList>
            <person name="Shkoporov A.N."/>
            <person name="Stockdale S.R."/>
            <person name="Guerin E."/>
            <person name="Ross R.P."/>
            <person name="Hill C."/>
        </authorList>
    </citation>
    <scope>NUCLEOTIDE SEQUENCE [LARGE SCALE GENOMIC DNA]</scope>
</reference>
<dbReference type="KEGG" id="vg:65130432"/>
<evidence type="ECO:0000313" key="1">
    <source>
        <dbReference type="EMBL" id="QOR59820.1"/>
    </source>
</evidence>
<keyword evidence="2" id="KW-1185">Reference proteome</keyword>
<dbReference type="Proteomes" id="UP000594097">
    <property type="component" value="Segment"/>
</dbReference>
<protein>
    <submittedName>
        <fullName evidence="1">Uncharacterized protein</fullName>
    </submittedName>
</protein>
<accession>A0A7M1S2Z3</accession>
<dbReference type="GeneID" id="65130432"/>